<dbReference type="SUPFAM" id="SSF63748">
    <property type="entry name" value="Tudor/PWWP/MBT"/>
    <property type="match status" value="1"/>
</dbReference>
<dbReference type="PANTHER" id="PTHR13793:SF107">
    <property type="entry name" value="BROMODOMAIN-CONTAINING PROTEIN HOMOLOG"/>
    <property type="match status" value="1"/>
</dbReference>
<evidence type="ECO:0000256" key="3">
    <source>
        <dbReference type="ARBA" id="ARBA00022723"/>
    </source>
</evidence>
<evidence type="ECO:0000256" key="9">
    <source>
        <dbReference type="ARBA" id="ARBA00023242"/>
    </source>
</evidence>
<dbReference type="GO" id="GO:0005634">
    <property type="term" value="C:nucleus"/>
    <property type="evidence" value="ECO:0007669"/>
    <property type="project" value="UniProtKB-SubCell"/>
</dbReference>
<dbReference type="EMBL" id="HACA01013573">
    <property type="protein sequence ID" value="CDW30934.1"/>
    <property type="molecule type" value="Transcribed_RNA"/>
</dbReference>
<dbReference type="PROSITE" id="PS00028">
    <property type="entry name" value="ZINC_FINGER_C2H2_1"/>
    <property type="match status" value="1"/>
</dbReference>
<dbReference type="InterPro" id="IPR036427">
    <property type="entry name" value="Bromodomain-like_sf"/>
</dbReference>
<dbReference type="InterPro" id="IPR050701">
    <property type="entry name" value="Histone_Mod_Regulator"/>
</dbReference>
<evidence type="ECO:0000256" key="11">
    <source>
        <dbReference type="PROSITE-ProRule" id="PRU00042"/>
    </source>
</evidence>
<evidence type="ECO:0000256" key="7">
    <source>
        <dbReference type="ARBA" id="ARBA00022990"/>
    </source>
</evidence>
<dbReference type="PROSITE" id="PS00633">
    <property type="entry name" value="BROMODOMAIN_1"/>
    <property type="match status" value="1"/>
</dbReference>
<organism evidence="19">
    <name type="scientific">Lepeophtheirus salmonis</name>
    <name type="common">Salmon louse</name>
    <name type="synonym">Caligus salmonis</name>
    <dbReference type="NCBI Taxonomy" id="72036"/>
    <lineage>
        <taxon>Eukaryota</taxon>
        <taxon>Metazoa</taxon>
        <taxon>Ecdysozoa</taxon>
        <taxon>Arthropoda</taxon>
        <taxon>Crustacea</taxon>
        <taxon>Multicrustacea</taxon>
        <taxon>Hexanauplia</taxon>
        <taxon>Copepoda</taxon>
        <taxon>Siphonostomatoida</taxon>
        <taxon>Caligidae</taxon>
        <taxon>Lepeophtheirus</taxon>
    </lineage>
</organism>
<dbReference type="InterPro" id="IPR019787">
    <property type="entry name" value="Znf_PHD-finger"/>
</dbReference>
<keyword evidence="12" id="KW-0175">Coiled coil</keyword>
<comment type="subcellular location">
    <subcellularLocation>
        <location evidence="1">Nucleus</location>
    </subcellularLocation>
</comment>
<dbReference type="Gene3D" id="3.30.40.10">
    <property type="entry name" value="Zinc/RING finger domain, C3HC4 (zinc finger)"/>
    <property type="match status" value="2"/>
</dbReference>
<dbReference type="Gene3D" id="2.30.30.140">
    <property type="match status" value="1"/>
</dbReference>
<dbReference type="Pfam" id="PF13831">
    <property type="entry name" value="PHD_2"/>
    <property type="match status" value="1"/>
</dbReference>
<evidence type="ECO:0000256" key="4">
    <source>
        <dbReference type="ARBA" id="ARBA00022737"/>
    </source>
</evidence>
<dbReference type="AlphaFoldDB" id="A0A0K2TY50"/>
<dbReference type="SUPFAM" id="SSF57903">
    <property type="entry name" value="FYVE/PHD zinc finger"/>
    <property type="match status" value="1"/>
</dbReference>
<feature type="compositionally biased region" description="Pro residues" evidence="13">
    <location>
        <begin position="1035"/>
        <end position="1049"/>
    </location>
</feature>
<feature type="domain" description="PWWP" evidence="17">
    <location>
        <begin position="1131"/>
        <end position="1210"/>
    </location>
</feature>
<dbReference type="CDD" id="cd05839">
    <property type="entry name" value="PWWP_BRPF"/>
    <property type="match status" value="1"/>
</dbReference>
<evidence type="ECO:0000256" key="2">
    <source>
        <dbReference type="ARBA" id="ARBA00022553"/>
    </source>
</evidence>
<dbReference type="InterPro" id="IPR001487">
    <property type="entry name" value="Bromodomain"/>
</dbReference>
<dbReference type="InterPro" id="IPR034732">
    <property type="entry name" value="EPHD"/>
</dbReference>
<feature type="domain" description="C2H2-type" evidence="16">
    <location>
        <begin position="21"/>
        <end position="46"/>
    </location>
</feature>
<keyword evidence="9" id="KW-0539">Nucleus</keyword>
<evidence type="ECO:0000259" key="17">
    <source>
        <dbReference type="PROSITE" id="PS50812"/>
    </source>
</evidence>
<dbReference type="SMART" id="SM00355">
    <property type="entry name" value="ZnF_C2H2"/>
    <property type="match status" value="1"/>
</dbReference>
<feature type="compositionally biased region" description="Basic residues" evidence="13">
    <location>
        <begin position="568"/>
        <end position="577"/>
    </location>
</feature>
<feature type="coiled-coil region" evidence="12">
    <location>
        <begin position="586"/>
        <end position="613"/>
    </location>
</feature>
<dbReference type="OrthoDB" id="20839at2759"/>
<feature type="compositionally biased region" description="Basic residues" evidence="13">
    <location>
        <begin position="892"/>
        <end position="901"/>
    </location>
</feature>
<dbReference type="GO" id="GO:0008270">
    <property type="term" value="F:zinc ion binding"/>
    <property type="evidence" value="ECO:0007669"/>
    <property type="project" value="UniProtKB-KW"/>
</dbReference>
<evidence type="ECO:0000256" key="8">
    <source>
        <dbReference type="ARBA" id="ARBA00023117"/>
    </source>
</evidence>
<keyword evidence="5 11" id="KW-0863">Zinc-finger</keyword>
<keyword evidence="3" id="KW-0479">Metal-binding</keyword>
<feature type="region of interest" description="Disordered" evidence="13">
    <location>
        <begin position="815"/>
        <end position="841"/>
    </location>
</feature>
<dbReference type="PROSITE" id="PS51805">
    <property type="entry name" value="EPHD"/>
    <property type="match status" value="1"/>
</dbReference>
<keyword evidence="2" id="KW-0597">Phosphoprotein</keyword>
<name>A0A0K2TY50_LEPSM</name>
<evidence type="ECO:0000259" key="16">
    <source>
        <dbReference type="PROSITE" id="PS50157"/>
    </source>
</evidence>
<evidence type="ECO:0000256" key="5">
    <source>
        <dbReference type="ARBA" id="ARBA00022771"/>
    </source>
</evidence>
<dbReference type="PROSITE" id="PS50014">
    <property type="entry name" value="BROMODOMAIN_2"/>
    <property type="match status" value="1"/>
</dbReference>
<proteinExistence type="predicted"/>
<keyword evidence="7" id="KW-0007">Acetylation</keyword>
<accession>A0A0K2TY50</accession>
<dbReference type="PROSITE" id="PS50157">
    <property type="entry name" value="ZINC_FINGER_C2H2_2"/>
    <property type="match status" value="1"/>
</dbReference>
<dbReference type="InterPro" id="IPR013087">
    <property type="entry name" value="Znf_C2H2_type"/>
</dbReference>
<dbReference type="PROSITE" id="PS50812">
    <property type="entry name" value="PWWP"/>
    <property type="match status" value="1"/>
</dbReference>
<dbReference type="InterPro" id="IPR001965">
    <property type="entry name" value="Znf_PHD"/>
</dbReference>
<feature type="compositionally biased region" description="Polar residues" evidence="13">
    <location>
        <begin position="1057"/>
        <end position="1074"/>
    </location>
</feature>
<feature type="compositionally biased region" description="Basic and acidic residues" evidence="13">
    <location>
        <begin position="558"/>
        <end position="567"/>
    </location>
</feature>
<feature type="domain" description="PHD-type" evidence="18">
    <location>
        <begin position="314"/>
        <end position="435"/>
    </location>
</feature>
<evidence type="ECO:0000256" key="10">
    <source>
        <dbReference type="PROSITE-ProRule" id="PRU00035"/>
    </source>
</evidence>
<dbReference type="Pfam" id="PF00855">
    <property type="entry name" value="PWWP"/>
    <property type="match status" value="1"/>
</dbReference>
<evidence type="ECO:0000313" key="19">
    <source>
        <dbReference type="EMBL" id="CDW30934.1"/>
    </source>
</evidence>
<dbReference type="FunFam" id="2.30.30.140:FF:000008">
    <property type="entry name" value="Bromodomain containing 1, isoform CRA_b"/>
    <property type="match status" value="1"/>
</dbReference>
<keyword evidence="4" id="KW-0677">Repeat</keyword>
<dbReference type="InterPro" id="IPR011011">
    <property type="entry name" value="Znf_FYVE_PHD"/>
</dbReference>
<feature type="compositionally biased region" description="Basic and acidic residues" evidence="13">
    <location>
        <begin position="965"/>
        <end position="985"/>
    </location>
</feature>
<dbReference type="RefSeq" id="XP_040567994.2">
    <property type="nucleotide sequence ID" value="XM_040712060.2"/>
</dbReference>
<dbReference type="InterPro" id="IPR018359">
    <property type="entry name" value="Bromodomain_CS"/>
</dbReference>
<dbReference type="FunFam" id="3.30.40.10:FF:000007">
    <property type="entry name" value="Bromodomain containing 1, isoform CRA_b"/>
    <property type="match status" value="1"/>
</dbReference>
<feature type="domain" description="PHD-type" evidence="15">
    <location>
        <begin position="260"/>
        <end position="310"/>
    </location>
</feature>
<evidence type="ECO:0000259" key="18">
    <source>
        <dbReference type="PROSITE" id="PS51805"/>
    </source>
</evidence>
<keyword evidence="8 10" id="KW-0103">Bromodomain</keyword>
<feature type="domain" description="Bromo" evidence="14">
    <location>
        <begin position="647"/>
        <end position="715"/>
    </location>
</feature>
<dbReference type="SMART" id="SM00249">
    <property type="entry name" value="PHD"/>
    <property type="match status" value="2"/>
</dbReference>
<dbReference type="SMART" id="SM00297">
    <property type="entry name" value="BROMO"/>
    <property type="match status" value="1"/>
</dbReference>
<dbReference type="InterPro" id="IPR019542">
    <property type="entry name" value="Enhancer_polycomb-like_N"/>
</dbReference>
<evidence type="ECO:0000259" key="14">
    <source>
        <dbReference type="PROSITE" id="PS50014"/>
    </source>
</evidence>
<feature type="region of interest" description="Disordered" evidence="13">
    <location>
        <begin position="114"/>
        <end position="152"/>
    </location>
</feature>
<protein>
    <submittedName>
        <fullName evidence="19">Uncharacterized protein</fullName>
    </submittedName>
</protein>
<dbReference type="InterPro" id="IPR019786">
    <property type="entry name" value="Zinc_finger_PHD-type_CS"/>
</dbReference>
<dbReference type="SMART" id="SM00293">
    <property type="entry name" value="PWWP"/>
    <property type="match status" value="1"/>
</dbReference>
<feature type="compositionally biased region" description="Acidic residues" evidence="13">
    <location>
        <begin position="856"/>
        <end position="866"/>
    </location>
</feature>
<reference evidence="19" key="1">
    <citation type="submission" date="2014-05" db="EMBL/GenBank/DDBJ databases">
        <authorList>
            <person name="Chronopoulou M."/>
        </authorList>
    </citation>
    <scope>NUCLEOTIDE SEQUENCE</scope>
    <source>
        <tissue evidence="19">Whole organism</tissue>
    </source>
</reference>
<evidence type="ECO:0000256" key="12">
    <source>
        <dbReference type="SAM" id="Coils"/>
    </source>
</evidence>
<feature type="region of interest" description="Disordered" evidence="13">
    <location>
        <begin position="856"/>
        <end position="1127"/>
    </location>
</feature>
<evidence type="ECO:0000256" key="6">
    <source>
        <dbReference type="ARBA" id="ARBA00022833"/>
    </source>
</evidence>
<dbReference type="PRINTS" id="PR00503">
    <property type="entry name" value="BROMODOMAIN"/>
</dbReference>
<evidence type="ECO:0000259" key="15">
    <source>
        <dbReference type="PROSITE" id="PS50016"/>
    </source>
</evidence>
<dbReference type="InterPro" id="IPR000313">
    <property type="entry name" value="PWWP_dom"/>
</dbReference>
<dbReference type="Pfam" id="PF10513">
    <property type="entry name" value="EPL1"/>
    <property type="match status" value="1"/>
</dbReference>
<sequence length="1260" mass="142362">MGLDFDIRGFIEDMRACKPPYKCPWDDCGKVYKTFSGMSLHLNSSHGKTCEKVEFVAEGGPFYKSPLKESLSYVESEQMLEFEAEGRLQKISIKEPFGIMSRKAWEASLPPDALCSERKASPTPDPPKSSKKRRAGGTHEAEDGPKKQHSSKLPEALWAVIPDYYSMLSPPKSKSTLDPDKYYTFVEKSAELLDKEVEYDMDEEDVAWLDLINQKRASDSLTKITENQFELLMDRLEKESYFHVQSNGLLSEFSQPIDDDAICCVCMDGECSNTNVILFCDLCNLAVHQECYGVPYIPEGQWLCRRCLQSPSRSVECCLCPNRGGAFKQTDDGRWAHVVCGLWIPEVRFANTVFLEPIDSIDNIPPARWKLSCRVCKQRGVGACIQCHKTNCYTAFHVTCGLLAGLHMKMDTVRESSANGLSVTVRKTAFCDVHTPADSDCKPKLDDIAALGISTPKTKARNTPKKSSELSPLPVLFRGLMNFSPQCPWDKAQEIASLINVPEKTYFFERLMAYWTLKRQTRNGVPLIRRLQFAKATTKDKSPETPQKNAHLSRKKKETPPTKETKSKTKSKTKKSSKQKDSFKSLLEHRKLLRQLRQDLEKVRLLCELIRKREQRKRELIAMDEKRLTIELAPLPVFFGHVTDSLEALDTHSFFDEPVSLDDVPDYLDHIKHPMDFSTIRSKLDHYKSFDCLEKDFALIYENCLSYNEKGTIFYKAGIKLKDSGSNILKEARKLYNSIGFDCNGLLLSSSSRSKSRDNASDDVLLKEIDDFLSDKNPLKKGDSAMYMKKLLEYQIKVSSVTHLGAKNRRLRALKQEITSRKRKSSVDRPNSSLSSKSKKVLNDSVASRKFDFTFEDEEEEEEEGDQNVVNASRKLRANSREGLADNLSSSTKKRGRKRIHRTEDDDDEIHENNVAKKSKLADSPRNNKESNDKCNTPAAAKSSPLGVNRRNAVLFTRKKISASQKEDESGRSSKRKVINDDIKKNSKVSPKPNTEDMEVDESPPKLDNNLNSKLDQPLSPPSNTLRKRSRRSNNPPPPSLKQPSPPKVVKPLPKASTVSPNENKNPLSSSSFQHYRRGGTEVVETDEDTQSESATDAVGSSEDETETDSDSDTSCTESSGGGHQRVPLEPLDLVWAKTRGYPWYPALIINPKMPRTGYLHNGVPIPVPPQDVLDMASTHSSPHYLILFFDSKRTWQWLQREKLEPLGVNSKIDKSKLIQAKKPSEKKAVKKAYEDAILHRCKVTGENANFSEESPDEKS</sequence>
<dbReference type="GO" id="GO:0006357">
    <property type="term" value="P:regulation of transcription by RNA polymerase II"/>
    <property type="evidence" value="ECO:0007669"/>
    <property type="project" value="TreeGrafter"/>
</dbReference>
<dbReference type="Gene3D" id="1.20.920.10">
    <property type="entry name" value="Bromodomain-like"/>
    <property type="match status" value="1"/>
</dbReference>
<dbReference type="FunFam" id="3.30.40.10:FF:000008">
    <property type="entry name" value="Bromodomain containing 1, isoform CRA_a"/>
    <property type="match status" value="1"/>
</dbReference>
<dbReference type="GeneID" id="121117615"/>
<feature type="compositionally biased region" description="Acidic residues" evidence="13">
    <location>
        <begin position="1102"/>
        <end position="1112"/>
    </location>
</feature>
<evidence type="ECO:0000256" key="13">
    <source>
        <dbReference type="SAM" id="MobiDB-lite"/>
    </source>
</evidence>
<dbReference type="CDD" id="cd15572">
    <property type="entry name" value="PHD_BRPF"/>
    <property type="match status" value="1"/>
</dbReference>
<keyword evidence="6" id="KW-0862">Zinc</keyword>
<dbReference type="PROSITE" id="PS50016">
    <property type="entry name" value="ZF_PHD_2"/>
    <property type="match status" value="1"/>
</dbReference>
<dbReference type="PANTHER" id="PTHR13793">
    <property type="entry name" value="PHD FINGER PROTEINS"/>
    <property type="match status" value="1"/>
</dbReference>
<dbReference type="SUPFAM" id="SSF47370">
    <property type="entry name" value="Bromodomain"/>
    <property type="match status" value="1"/>
</dbReference>
<dbReference type="Pfam" id="PF13832">
    <property type="entry name" value="zf-HC5HC2H_2"/>
    <property type="match status" value="1"/>
</dbReference>
<feature type="compositionally biased region" description="Basic and acidic residues" evidence="13">
    <location>
        <begin position="137"/>
        <end position="146"/>
    </location>
</feature>
<dbReference type="Pfam" id="PF00439">
    <property type="entry name" value="Bromodomain"/>
    <property type="match status" value="1"/>
</dbReference>
<feature type="compositionally biased region" description="Basic and acidic residues" evidence="13">
    <location>
        <begin position="911"/>
        <end position="933"/>
    </location>
</feature>
<dbReference type="InterPro" id="IPR013083">
    <property type="entry name" value="Znf_RING/FYVE/PHD"/>
</dbReference>
<dbReference type="PROSITE" id="PS01359">
    <property type="entry name" value="ZF_PHD_1"/>
    <property type="match status" value="1"/>
</dbReference>
<feature type="region of interest" description="Disordered" evidence="13">
    <location>
        <begin position="536"/>
        <end position="583"/>
    </location>
</feature>
<evidence type="ECO:0000256" key="1">
    <source>
        <dbReference type="ARBA" id="ARBA00004123"/>
    </source>
</evidence>